<protein>
    <submittedName>
        <fullName evidence="6">Lipopolysaccharide transport system ATP-binding protein</fullName>
    </submittedName>
</protein>
<dbReference type="Gene3D" id="3.40.50.300">
    <property type="entry name" value="P-loop containing nucleotide triphosphate hydrolases"/>
    <property type="match status" value="1"/>
</dbReference>
<dbReference type="GO" id="GO:0140359">
    <property type="term" value="F:ABC-type transporter activity"/>
    <property type="evidence" value="ECO:0007669"/>
    <property type="project" value="InterPro"/>
</dbReference>
<evidence type="ECO:0000256" key="2">
    <source>
        <dbReference type="ARBA" id="ARBA00022448"/>
    </source>
</evidence>
<comment type="caution">
    <text evidence="6">The sequence shown here is derived from an EMBL/GenBank/DDBJ whole genome shotgun (WGS) entry which is preliminary data.</text>
</comment>
<dbReference type="InterPro" id="IPR050683">
    <property type="entry name" value="Bact_Polysacc_Export_ATP-bd"/>
</dbReference>
<dbReference type="GO" id="GO:0016020">
    <property type="term" value="C:membrane"/>
    <property type="evidence" value="ECO:0007669"/>
    <property type="project" value="InterPro"/>
</dbReference>
<dbReference type="SMART" id="SM00382">
    <property type="entry name" value="AAA"/>
    <property type="match status" value="1"/>
</dbReference>
<keyword evidence="4 6" id="KW-0067">ATP-binding</keyword>
<dbReference type="Pfam" id="PF00005">
    <property type="entry name" value="ABC_tran"/>
    <property type="match status" value="1"/>
</dbReference>
<evidence type="ECO:0000313" key="6">
    <source>
        <dbReference type="EMBL" id="REF84719.1"/>
    </source>
</evidence>
<dbReference type="RefSeq" id="WP_115837328.1">
    <property type="nucleotide sequence ID" value="NZ_CP025086.1"/>
</dbReference>
<name>A0A3D9Z0K9_9HYPH</name>
<feature type="domain" description="ABC transporter" evidence="5">
    <location>
        <begin position="21"/>
        <end position="247"/>
    </location>
</feature>
<keyword evidence="3" id="KW-0547">Nucleotide-binding</keyword>
<dbReference type="SUPFAM" id="SSF52540">
    <property type="entry name" value="P-loop containing nucleoside triphosphate hydrolases"/>
    <property type="match status" value="1"/>
</dbReference>
<dbReference type="AlphaFoldDB" id="A0A3D9Z0K9"/>
<sequence>MSSEIAISCKGVGKAFQLYLKRNDQLYQALFGRWKQFYHPHWVLRDVSFDVRRGETWGIIGRNGTGKTTLLQLICGISKPSHGDISVSGRIAPILALGAGFDLELTGRENALIGGAILGLRRKEIIPKLPSIAAFADIGEFFNQPLKMYSSGMTARLAFAVCAHADADILIVDEALSVGDATFAKKCDDYIRNFAEKGTILVVSHDLKTLEELCDNVIWIDEGRVAAVGKPADVITAYRRAFNITKLVTAPRLVV</sequence>
<dbReference type="OrthoDB" id="9778870at2"/>
<organism evidence="6 7">
    <name type="scientific">Methylovirgula ligni</name>
    <dbReference type="NCBI Taxonomy" id="569860"/>
    <lineage>
        <taxon>Bacteria</taxon>
        <taxon>Pseudomonadati</taxon>
        <taxon>Pseudomonadota</taxon>
        <taxon>Alphaproteobacteria</taxon>
        <taxon>Hyphomicrobiales</taxon>
        <taxon>Beijerinckiaceae</taxon>
        <taxon>Methylovirgula</taxon>
    </lineage>
</organism>
<evidence type="ECO:0000256" key="4">
    <source>
        <dbReference type="ARBA" id="ARBA00022840"/>
    </source>
</evidence>
<reference evidence="6 7" key="1">
    <citation type="submission" date="2018-08" db="EMBL/GenBank/DDBJ databases">
        <title>Genomic Encyclopedia of Type Strains, Phase IV (KMG-IV): sequencing the most valuable type-strain genomes for metagenomic binning, comparative biology and taxonomic classification.</title>
        <authorList>
            <person name="Goeker M."/>
        </authorList>
    </citation>
    <scope>NUCLEOTIDE SEQUENCE [LARGE SCALE GENOMIC DNA]</scope>
    <source>
        <strain evidence="6 7">BW863</strain>
    </source>
</reference>
<dbReference type="PANTHER" id="PTHR46743">
    <property type="entry name" value="TEICHOIC ACIDS EXPORT ATP-BINDING PROTEIN TAGH"/>
    <property type="match status" value="1"/>
</dbReference>
<evidence type="ECO:0000313" key="7">
    <source>
        <dbReference type="Proteomes" id="UP000256900"/>
    </source>
</evidence>
<dbReference type="InterPro" id="IPR003439">
    <property type="entry name" value="ABC_transporter-like_ATP-bd"/>
</dbReference>
<evidence type="ECO:0000259" key="5">
    <source>
        <dbReference type="PROSITE" id="PS50893"/>
    </source>
</evidence>
<dbReference type="InterPro" id="IPR027417">
    <property type="entry name" value="P-loop_NTPase"/>
</dbReference>
<keyword evidence="7" id="KW-1185">Reference proteome</keyword>
<dbReference type="InterPro" id="IPR015860">
    <property type="entry name" value="ABC_transpr_TagH-like"/>
</dbReference>
<accession>A0A3D9Z0K9</accession>
<dbReference type="PANTHER" id="PTHR46743:SF2">
    <property type="entry name" value="TEICHOIC ACIDS EXPORT ATP-BINDING PROTEIN TAGH"/>
    <property type="match status" value="1"/>
</dbReference>
<keyword evidence="2" id="KW-0813">Transport</keyword>
<dbReference type="EMBL" id="QUMO01000004">
    <property type="protein sequence ID" value="REF84719.1"/>
    <property type="molecule type" value="Genomic_DNA"/>
</dbReference>
<dbReference type="GO" id="GO:0016887">
    <property type="term" value="F:ATP hydrolysis activity"/>
    <property type="evidence" value="ECO:0007669"/>
    <property type="project" value="InterPro"/>
</dbReference>
<comment type="similarity">
    <text evidence="1">Belongs to the ABC transporter superfamily.</text>
</comment>
<dbReference type="PROSITE" id="PS50893">
    <property type="entry name" value="ABC_TRANSPORTER_2"/>
    <property type="match status" value="1"/>
</dbReference>
<evidence type="ECO:0000256" key="1">
    <source>
        <dbReference type="ARBA" id="ARBA00005417"/>
    </source>
</evidence>
<dbReference type="GO" id="GO:0005524">
    <property type="term" value="F:ATP binding"/>
    <property type="evidence" value="ECO:0007669"/>
    <property type="project" value="UniProtKB-KW"/>
</dbReference>
<dbReference type="Proteomes" id="UP000256900">
    <property type="component" value="Unassembled WGS sequence"/>
</dbReference>
<gene>
    <name evidence="6" type="ORF">DES32_2832</name>
</gene>
<evidence type="ECO:0000256" key="3">
    <source>
        <dbReference type="ARBA" id="ARBA00022741"/>
    </source>
</evidence>
<dbReference type="InterPro" id="IPR003593">
    <property type="entry name" value="AAA+_ATPase"/>
</dbReference>
<dbReference type="CDD" id="cd03220">
    <property type="entry name" value="ABC_KpsT_Wzt"/>
    <property type="match status" value="1"/>
</dbReference>
<proteinExistence type="inferred from homology"/>